<organism evidence="1 2">
    <name type="scientific">Parasponia andersonii</name>
    <name type="common">Sponia andersonii</name>
    <dbReference type="NCBI Taxonomy" id="3476"/>
    <lineage>
        <taxon>Eukaryota</taxon>
        <taxon>Viridiplantae</taxon>
        <taxon>Streptophyta</taxon>
        <taxon>Embryophyta</taxon>
        <taxon>Tracheophyta</taxon>
        <taxon>Spermatophyta</taxon>
        <taxon>Magnoliopsida</taxon>
        <taxon>eudicotyledons</taxon>
        <taxon>Gunneridae</taxon>
        <taxon>Pentapetalae</taxon>
        <taxon>rosids</taxon>
        <taxon>fabids</taxon>
        <taxon>Rosales</taxon>
        <taxon>Cannabaceae</taxon>
        <taxon>Parasponia</taxon>
    </lineage>
</organism>
<comment type="caution">
    <text evidence="1">The sequence shown here is derived from an EMBL/GenBank/DDBJ whole genome shotgun (WGS) entry which is preliminary data.</text>
</comment>
<accession>A0A2P5DMK2</accession>
<reference evidence="2" key="1">
    <citation type="submission" date="2016-06" db="EMBL/GenBank/DDBJ databases">
        <title>Parallel loss of symbiosis genes in relatives of nitrogen-fixing non-legume Parasponia.</title>
        <authorList>
            <person name="Van Velzen R."/>
            <person name="Holmer R."/>
            <person name="Bu F."/>
            <person name="Rutten L."/>
            <person name="Van Zeijl A."/>
            <person name="Liu W."/>
            <person name="Santuari L."/>
            <person name="Cao Q."/>
            <person name="Sharma T."/>
            <person name="Shen D."/>
            <person name="Roswanjaya Y."/>
            <person name="Wardhani T."/>
            <person name="Kalhor M.S."/>
            <person name="Jansen J."/>
            <person name="Van den Hoogen J."/>
            <person name="Gungor B."/>
            <person name="Hartog M."/>
            <person name="Hontelez J."/>
            <person name="Verver J."/>
            <person name="Yang W.-C."/>
            <person name="Schijlen E."/>
            <person name="Repin R."/>
            <person name="Schilthuizen M."/>
            <person name="Schranz E."/>
            <person name="Heidstra R."/>
            <person name="Miyata K."/>
            <person name="Fedorova E."/>
            <person name="Kohlen W."/>
            <person name="Bisseling T."/>
            <person name="Smit S."/>
            <person name="Geurts R."/>
        </authorList>
    </citation>
    <scope>NUCLEOTIDE SEQUENCE [LARGE SCALE GENOMIC DNA]</scope>
    <source>
        <strain evidence="2">cv. WU1-14</strain>
    </source>
</reference>
<evidence type="ECO:0000313" key="1">
    <source>
        <dbReference type="EMBL" id="PON74519.1"/>
    </source>
</evidence>
<proteinExistence type="predicted"/>
<dbReference type="Proteomes" id="UP000237105">
    <property type="component" value="Unassembled WGS sequence"/>
</dbReference>
<protein>
    <submittedName>
        <fullName evidence="1">Uncharacterized protein</fullName>
    </submittedName>
</protein>
<gene>
    <name evidence="1" type="ORF">PanWU01x14_049260</name>
</gene>
<name>A0A2P5DMK2_PARAD</name>
<dbReference type="AlphaFoldDB" id="A0A2P5DMK2"/>
<keyword evidence="2" id="KW-1185">Reference proteome</keyword>
<sequence length="84" mass="9807">MNWFNCIIISLPKNKIIKVKVMLYISVRHIKLTAQWALIRMVSWLIATVTFTDHETSISVRVGVWKIGRLFSNGFGSWIMEVRL</sequence>
<evidence type="ECO:0000313" key="2">
    <source>
        <dbReference type="Proteomes" id="UP000237105"/>
    </source>
</evidence>
<dbReference type="EMBL" id="JXTB01000028">
    <property type="protein sequence ID" value="PON74519.1"/>
    <property type="molecule type" value="Genomic_DNA"/>
</dbReference>